<keyword evidence="3" id="KW-0285">Flavoprotein</keyword>
<keyword evidence="5" id="KW-0560">Oxidoreductase</keyword>
<dbReference type="GO" id="GO:0050660">
    <property type="term" value="F:flavin adenine dinucleotide binding"/>
    <property type="evidence" value="ECO:0007669"/>
    <property type="project" value="InterPro"/>
</dbReference>
<evidence type="ECO:0000256" key="2">
    <source>
        <dbReference type="ARBA" id="ARBA00010989"/>
    </source>
</evidence>
<dbReference type="AlphaFoldDB" id="A0AA35RMR6"/>
<dbReference type="InterPro" id="IPR045170">
    <property type="entry name" value="MTOX"/>
</dbReference>
<feature type="compositionally biased region" description="Polar residues" evidence="6">
    <location>
        <begin position="21"/>
        <end position="37"/>
    </location>
</feature>
<sequence length="188" mass="20453">MEYGILGERRFTTPAPHEYGTKSSGSNTMASSATTPTLSIPQSRKACRAFLLDRIHLVTHWPATAKTRVDRDTYNQGVDTDVAIETITRIAEIIPAYENVTWAGGWSGLFTVTPDWNPVIDRVPGVENLVVGAGFSGHGFKMSPAIGLSLAELVTNADETTFDLNPIRFSRFEEGDLLKSAYGGNVFA</sequence>
<keyword evidence="9" id="KW-1185">Reference proteome</keyword>
<keyword evidence="4" id="KW-0274">FAD</keyword>
<organism evidence="8 9">
    <name type="scientific">Geodia barretti</name>
    <name type="common">Barrett's horny sponge</name>
    <dbReference type="NCBI Taxonomy" id="519541"/>
    <lineage>
        <taxon>Eukaryota</taxon>
        <taxon>Metazoa</taxon>
        <taxon>Porifera</taxon>
        <taxon>Demospongiae</taxon>
        <taxon>Heteroscleromorpha</taxon>
        <taxon>Tetractinellida</taxon>
        <taxon>Astrophorina</taxon>
        <taxon>Geodiidae</taxon>
        <taxon>Geodia</taxon>
    </lineage>
</organism>
<evidence type="ECO:0000313" key="8">
    <source>
        <dbReference type="EMBL" id="CAI8014400.1"/>
    </source>
</evidence>
<gene>
    <name evidence="8" type="ORF">GBAR_LOCUS9006</name>
</gene>
<dbReference type="GO" id="GO:0008115">
    <property type="term" value="F:sarcosine oxidase activity"/>
    <property type="evidence" value="ECO:0007669"/>
    <property type="project" value="TreeGrafter"/>
</dbReference>
<evidence type="ECO:0000256" key="5">
    <source>
        <dbReference type="ARBA" id="ARBA00023002"/>
    </source>
</evidence>
<evidence type="ECO:0000256" key="6">
    <source>
        <dbReference type="SAM" id="MobiDB-lite"/>
    </source>
</evidence>
<evidence type="ECO:0000313" key="9">
    <source>
        <dbReference type="Proteomes" id="UP001174909"/>
    </source>
</evidence>
<protein>
    <submittedName>
        <fullName evidence="8">FAD-dependent oxidoreductase domain-containing protein 1</fullName>
    </submittedName>
</protein>
<dbReference type="PANTHER" id="PTHR10961:SF7">
    <property type="entry name" value="FAD DEPENDENT OXIDOREDUCTASE DOMAIN-CONTAINING PROTEIN"/>
    <property type="match status" value="1"/>
</dbReference>
<evidence type="ECO:0000256" key="3">
    <source>
        <dbReference type="ARBA" id="ARBA00022630"/>
    </source>
</evidence>
<proteinExistence type="inferred from homology"/>
<dbReference type="Pfam" id="PF01266">
    <property type="entry name" value="DAO"/>
    <property type="match status" value="1"/>
</dbReference>
<dbReference type="Gene3D" id="3.50.50.60">
    <property type="entry name" value="FAD/NAD(P)-binding domain"/>
    <property type="match status" value="1"/>
</dbReference>
<comment type="similarity">
    <text evidence="2">Belongs to the MSOX/MTOX family.</text>
</comment>
<dbReference type="Proteomes" id="UP001174909">
    <property type="component" value="Unassembled WGS sequence"/>
</dbReference>
<evidence type="ECO:0000256" key="4">
    <source>
        <dbReference type="ARBA" id="ARBA00022827"/>
    </source>
</evidence>
<evidence type="ECO:0000256" key="1">
    <source>
        <dbReference type="ARBA" id="ARBA00001974"/>
    </source>
</evidence>
<dbReference type="InterPro" id="IPR006076">
    <property type="entry name" value="FAD-dep_OxRdtase"/>
</dbReference>
<dbReference type="InterPro" id="IPR036188">
    <property type="entry name" value="FAD/NAD-bd_sf"/>
</dbReference>
<dbReference type="SUPFAM" id="SSF51905">
    <property type="entry name" value="FAD/NAD(P)-binding domain"/>
    <property type="match status" value="1"/>
</dbReference>
<dbReference type="EMBL" id="CASHTH010001359">
    <property type="protein sequence ID" value="CAI8014400.1"/>
    <property type="molecule type" value="Genomic_DNA"/>
</dbReference>
<dbReference type="PANTHER" id="PTHR10961">
    <property type="entry name" value="PEROXISOMAL SARCOSINE OXIDASE"/>
    <property type="match status" value="1"/>
</dbReference>
<name>A0AA35RMR6_GEOBA</name>
<feature type="domain" description="FAD dependent oxidoreductase" evidence="7">
    <location>
        <begin position="72"/>
        <end position="153"/>
    </location>
</feature>
<accession>A0AA35RMR6</accession>
<feature type="region of interest" description="Disordered" evidence="6">
    <location>
        <begin position="12"/>
        <end position="37"/>
    </location>
</feature>
<dbReference type="Gene3D" id="3.30.9.10">
    <property type="entry name" value="D-Amino Acid Oxidase, subunit A, domain 2"/>
    <property type="match status" value="1"/>
</dbReference>
<comment type="caution">
    <text evidence="8">The sequence shown here is derived from an EMBL/GenBank/DDBJ whole genome shotgun (WGS) entry which is preliminary data.</text>
</comment>
<reference evidence="8" key="1">
    <citation type="submission" date="2023-03" db="EMBL/GenBank/DDBJ databases">
        <authorList>
            <person name="Steffen K."/>
            <person name="Cardenas P."/>
        </authorList>
    </citation>
    <scope>NUCLEOTIDE SEQUENCE</scope>
</reference>
<evidence type="ECO:0000259" key="7">
    <source>
        <dbReference type="Pfam" id="PF01266"/>
    </source>
</evidence>
<comment type="cofactor">
    <cofactor evidence="1">
        <name>FAD</name>
        <dbReference type="ChEBI" id="CHEBI:57692"/>
    </cofactor>
</comment>